<evidence type="ECO:0000313" key="2">
    <source>
        <dbReference type="Proteomes" id="UP000236291"/>
    </source>
</evidence>
<accession>A0A2K3KEY7</accession>
<sequence>MQPLIPTNRQDVVSEVGAVTPPSYPRDKFIQYLLVV</sequence>
<feature type="non-terminal residue" evidence="1">
    <location>
        <position position="36"/>
    </location>
</feature>
<gene>
    <name evidence="1" type="ORF">L195_g062296</name>
</gene>
<reference evidence="1 2" key="1">
    <citation type="journal article" date="2014" name="Am. J. Bot.">
        <title>Genome assembly and annotation for red clover (Trifolium pratense; Fabaceae).</title>
        <authorList>
            <person name="Istvanek J."/>
            <person name="Jaros M."/>
            <person name="Krenek A."/>
            <person name="Repkova J."/>
        </authorList>
    </citation>
    <scope>NUCLEOTIDE SEQUENCE [LARGE SCALE GENOMIC DNA]</scope>
    <source>
        <strain evidence="2">cv. Tatra</strain>
        <tissue evidence="1">Young leaves</tissue>
    </source>
</reference>
<dbReference type="Proteomes" id="UP000236291">
    <property type="component" value="Unassembled WGS sequence"/>
</dbReference>
<dbReference type="AlphaFoldDB" id="A0A2K3KEY7"/>
<proteinExistence type="predicted"/>
<evidence type="ECO:0000313" key="1">
    <source>
        <dbReference type="EMBL" id="PNX64809.1"/>
    </source>
</evidence>
<reference evidence="1 2" key="2">
    <citation type="journal article" date="2017" name="Front. Plant Sci.">
        <title>Gene Classification and Mining of Molecular Markers Useful in Red Clover (Trifolium pratense) Breeding.</title>
        <authorList>
            <person name="Istvanek J."/>
            <person name="Dluhosova J."/>
            <person name="Dluhos P."/>
            <person name="Patkova L."/>
            <person name="Nedelnik J."/>
            <person name="Repkova J."/>
        </authorList>
    </citation>
    <scope>NUCLEOTIDE SEQUENCE [LARGE SCALE GENOMIC DNA]</scope>
    <source>
        <strain evidence="2">cv. Tatra</strain>
        <tissue evidence="1">Young leaves</tissue>
    </source>
</reference>
<comment type="caution">
    <text evidence="1">The sequence shown here is derived from an EMBL/GenBank/DDBJ whole genome shotgun (WGS) entry which is preliminary data.</text>
</comment>
<organism evidence="1 2">
    <name type="scientific">Trifolium pratense</name>
    <name type="common">Red clover</name>
    <dbReference type="NCBI Taxonomy" id="57577"/>
    <lineage>
        <taxon>Eukaryota</taxon>
        <taxon>Viridiplantae</taxon>
        <taxon>Streptophyta</taxon>
        <taxon>Embryophyta</taxon>
        <taxon>Tracheophyta</taxon>
        <taxon>Spermatophyta</taxon>
        <taxon>Magnoliopsida</taxon>
        <taxon>eudicotyledons</taxon>
        <taxon>Gunneridae</taxon>
        <taxon>Pentapetalae</taxon>
        <taxon>rosids</taxon>
        <taxon>fabids</taxon>
        <taxon>Fabales</taxon>
        <taxon>Fabaceae</taxon>
        <taxon>Papilionoideae</taxon>
        <taxon>50 kb inversion clade</taxon>
        <taxon>NPAAA clade</taxon>
        <taxon>Hologalegina</taxon>
        <taxon>IRL clade</taxon>
        <taxon>Trifolieae</taxon>
        <taxon>Trifolium</taxon>
    </lineage>
</organism>
<protein>
    <submittedName>
        <fullName evidence="1">Uncharacterized protein</fullName>
    </submittedName>
</protein>
<name>A0A2K3KEY7_TRIPR</name>
<dbReference type="EMBL" id="ASHM01170754">
    <property type="protein sequence ID" value="PNX64809.1"/>
    <property type="molecule type" value="Genomic_DNA"/>
</dbReference>